<dbReference type="Pfam" id="PF05142">
    <property type="entry name" value="DUF702"/>
    <property type="match status" value="1"/>
</dbReference>
<dbReference type="PANTHER" id="PTHR35696:SF1">
    <property type="entry name" value="ELECTRON CARRIER_IRON ION-BINDING PROTEIN"/>
    <property type="match status" value="1"/>
</dbReference>
<feature type="region of interest" description="Disordered" evidence="1">
    <location>
        <begin position="1"/>
        <end position="45"/>
    </location>
</feature>
<feature type="compositionally biased region" description="Low complexity" evidence="1">
    <location>
        <begin position="1"/>
        <end position="12"/>
    </location>
</feature>
<feature type="compositionally biased region" description="Basic and acidic residues" evidence="1">
    <location>
        <begin position="265"/>
        <end position="274"/>
    </location>
</feature>
<feature type="compositionally biased region" description="Low complexity" evidence="1">
    <location>
        <begin position="20"/>
        <end position="40"/>
    </location>
</feature>
<evidence type="ECO:0000313" key="2">
    <source>
        <dbReference type="EMBL" id="CAI9095537.1"/>
    </source>
</evidence>
<feature type="region of interest" description="Disordered" evidence="1">
    <location>
        <begin position="91"/>
        <end position="113"/>
    </location>
</feature>
<proteinExistence type="predicted"/>
<dbReference type="AlphaFoldDB" id="A0AAV1CM01"/>
<feature type="region of interest" description="Disordered" evidence="1">
    <location>
        <begin position="314"/>
        <end position="334"/>
    </location>
</feature>
<accession>A0AAV1CM01</accession>
<organism evidence="2 3">
    <name type="scientific">Oldenlandia corymbosa var. corymbosa</name>
    <dbReference type="NCBI Taxonomy" id="529605"/>
    <lineage>
        <taxon>Eukaryota</taxon>
        <taxon>Viridiplantae</taxon>
        <taxon>Streptophyta</taxon>
        <taxon>Embryophyta</taxon>
        <taxon>Tracheophyta</taxon>
        <taxon>Spermatophyta</taxon>
        <taxon>Magnoliopsida</taxon>
        <taxon>eudicotyledons</taxon>
        <taxon>Gunneridae</taxon>
        <taxon>Pentapetalae</taxon>
        <taxon>asterids</taxon>
        <taxon>lamiids</taxon>
        <taxon>Gentianales</taxon>
        <taxon>Rubiaceae</taxon>
        <taxon>Rubioideae</taxon>
        <taxon>Spermacoceae</taxon>
        <taxon>Hedyotis-Oldenlandia complex</taxon>
        <taxon>Oldenlandia</taxon>
    </lineage>
</organism>
<sequence>MAAASPSPALSSNSTDTPHSAGAAAAAFNFSSPSPSANPGKSQRGLNKPKCIKCGNVARSRCPFHSCKSCCSKAQNPCEIHVLRGNANVADKTASSNSAKVEQQPTDASHSGNRNFLRQLSTTFSQFNNLASPVKTRKPLTRKDAQLINEWRFLKLKEFRDRNIEAENEAFDRYMNNVGLLEQVFCVDSALDGQTEEGSSTMDCDRALDDCNEMLVAGLKQKLRSNPVRVENLRKRIQFIVDQGLKDLSKLEQIDGNGASTEPEEMGKKPKKLKSELPERASALSDLIDKLNKARNQEELKACYLMKSQLGASPMDCDATEKSSPNAENDLLPQNRPCTSYFPRKWFNKVTIDQESLSEINTLFCSLEEIEDL</sequence>
<dbReference type="EMBL" id="OX459119">
    <property type="protein sequence ID" value="CAI9095537.1"/>
    <property type="molecule type" value="Genomic_DNA"/>
</dbReference>
<dbReference type="PANTHER" id="PTHR35696">
    <property type="entry name" value="ELECTRON CARRIER/IRON ION-BINDING PROTEIN"/>
    <property type="match status" value="1"/>
</dbReference>
<evidence type="ECO:0000313" key="3">
    <source>
        <dbReference type="Proteomes" id="UP001161247"/>
    </source>
</evidence>
<gene>
    <name evidence="2" type="ORF">OLC1_LOCUS6485</name>
</gene>
<feature type="compositionally biased region" description="Polar residues" evidence="1">
    <location>
        <begin position="93"/>
        <end position="113"/>
    </location>
</feature>
<feature type="region of interest" description="Disordered" evidence="1">
    <location>
        <begin position="253"/>
        <end position="274"/>
    </location>
</feature>
<reference evidence="2" key="1">
    <citation type="submission" date="2023-03" db="EMBL/GenBank/DDBJ databases">
        <authorList>
            <person name="Julca I."/>
        </authorList>
    </citation>
    <scope>NUCLEOTIDE SEQUENCE</scope>
</reference>
<evidence type="ECO:0000256" key="1">
    <source>
        <dbReference type="SAM" id="MobiDB-lite"/>
    </source>
</evidence>
<keyword evidence="3" id="KW-1185">Reference proteome</keyword>
<dbReference type="Proteomes" id="UP001161247">
    <property type="component" value="Chromosome 2"/>
</dbReference>
<protein>
    <submittedName>
        <fullName evidence="2">OLC1v1031518C1</fullName>
    </submittedName>
</protein>
<name>A0AAV1CM01_OLDCO</name>